<feature type="transmembrane region" description="Helical" evidence="3">
    <location>
        <begin position="934"/>
        <end position="956"/>
    </location>
</feature>
<evidence type="ECO:0000256" key="2">
    <source>
        <dbReference type="SAM" id="MobiDB-lite"/>
    </source>
</evidence>
<dbReference type="RefSeq" id="XP_038069856.1">
    <property type="nucleotide sequence ID" value="XM_038213928.1"/>
</dbReference>
<feature type="transmembrane region" description="Helical" evidence="3">
    <location>
        <begin position="406"/>
        <end position="427"/>
    </location>
</feature>
<evidence type="ECO:0000256" key="3">
    <source>
        <dbReference type="SAM" id="Phobius"/>
    </source>
</evidence>
<dbReference type="InterPro" id="IPR020846">
    <property type="entry name" value="MFS_dom"/>
</dbReference>
<reference evidence="5" key="1">
    <citation type="submission" date="2022-11" db="UniProtKB">
        <authorList>
            <consortium name="EnsemblMetazoa"/>
        </authorList>
    </citation>
    <scope>IDENTIFICATION</scope>
</reference>
<keyword evidence="3" id="KW-0812">Transmembrane</keyword>
<feature type="transmembrane region" description="Helical" evidence="3">
    <location>
        <begin position="50"/>
        <end position="71"/>
    </location>
</feature>
<feature type="transmembrane region" description="Helical" evidence="3">
    <location>
        <begin position="315"/>
        <end position="336"/>
    </location>
</feature>
<evidence type="ECO:0000313" key="5">
    <source>
        <dbReference type="EnsemblMetazoa" id="XP_038069856.1"/>
    </source>
</evidence>
<evidence type="ECO:0000259" key="4">
    <source>
        <dbReference type="PROSITE" id="PS50850"/>
    </source>
</evidence>
<feature type="transmembrane region" description="Helical" evidence="3">
    <location>
        <begin position="439"/>
        <end position="462"/>
    </location>
</feature>
<feature type="transmembrane region" description="Helical" evidence="3">
    <location>
        <begin position="968"/>
        <end position="986"/>
    </location>
</feature>
<dbReference type="GeneID" id="119739095"/>
<dbReference type="SUPFAM" id="SSF103473">
    <property type="entry name" value="MFS general substrate transporter"/>
    <property type="match status" value="2"/>
</dbReference>
<feature type="transmembrane region" description="Helical" evidence="3">
    <location>
        <begin position="83"/>
        <end position="103"/>
    </location>
</feature>
<protein>
    <recommendedName>
        <fullName evidence="4">Major facilitator superfamily (MFS) profile domain-containing protein</fullName>
    </recommendedName>
</protein>
<dbReference type="Gene3D" id="1.20.1250.20">
    <property type="entry name" value="MFS general substrate transporter like domains"/>
    <property type="match status" value="2"/>
</dbReference>
<dbReference type="OMA" id="RYFHERT"/>
<evidence type="ECO:0000313" key="6">
    <source>
        <dbReference type="Proteomes" id="UP000887568"/>
    </source>
</evidence>
<feature type="transmembrane region" description="Helical" evidence="3">
    <location>
        <begin position="1025"/>
        <end position="1048"/>
    </location>
</feature>
<feature type="transmembrane region" description="Helical" evidence="3">
    <location>
        <begin position="177"/>
        <end position="199"/>
    </location>
</feature>
<feature type="transmembrane region" description="Helical" evidence="3">
    <location>
        <begin position="109"/>
        <end position="131"/>
    </location>
</feature>
<feature type="transmembrane region" description="Helical" evidence="3">
    <location>
        <begin position="652"/>
        <end position="679"/>
    </location>
</feature>
<comment type="subcellular location">
    <subcellularLocation>
        <location evidence="1">Membrane</location>
        <topology evidence="1">Multi-pass membrane protein</topology>
    </subcellularLocation>
</comment>
<feature type="transmembrane region" description="Helical" evidence="3">
    <location>
        <begin position="992"/>
        <end position="1013"/>
    </location>
</feature>
<evidence type="ECO:0000256" key="1">
    <source>
        <dbReference type="ARBA" id="ARBA00004141"/>
    </source>
</evidence>
<dbReference type="OrthoDB" id="6499973at2759"/>
<dbReference type="GO" id="GO:0016020">
    <property type="term" value="C:membrane"/>
    <property type="evidence" value="ECO:0007669"/>
    <property type="project" value="UniProtKB-SubCell"/>
</dbReference>
<feature type="transmembrane region" description="Helical" evidence="3">
    <location>
        <begin position="143"/>
        <end position="165"/>
    </location>
</feature>
<sequence length="1214" mass="131323">MGKATGTGTRTPRTDSGWAWVVDFGAFLAYFTTTGYTSSLSVYLTIWMDYFDASAVTAGLVISMTTLMTGIMGPFSGALCTKFGPRVVTMVGGVLFVAGAVMSSQATSIVFLIFSNGFVLAMGSSMSFVAPVHALGLYFEKRFAFAVGLASAGFSAGQLVFPPLVSYLIDIYGWEGSLLVTAAINLHILAAGAVMRPTVRKSRKKKRRHVEVQNGPAQLNGSVSTLENETENGRGIRDSDIAERHRDISVPDEDEIEEIEVNDVTMILVKNCPGHVASAFSDPPESSTVLSCISRIKHFLLHTYGLGRLVRNTSFVLTMVVAFLHGFGRLGIVYIVPRAESVGIDLDISAFLLSIFGIGSFVGRIGHGWFIDKRYITGEMAYALGLFVFCVTVSLMPAFVDFIPLAILALLLGAVAGTASSLVMVIVRAQVHLSDAAEALGIMLLFSSVGNVLGILVSGVAYDNTEQYDIAFFVAGGILLIASLLCVVVHFLQKAKRSKSRVYLPTAFYVKLPMKTTADNEEQAEASVTIEHASNLDGLYNDDAGISNPLFMLGLSGVSTSDEDVARTSNEDHEQPLEPMEENNSIRHRLGQKVDDEMGGIENPLAVDQLDELVGATETDENTLSSERNGRKMGKATGTGTRTPRTDSGWAWVVDFGAFLAYFTSIGYTSSLSVYLTIWMDYFDASAVTAGLVISMTTLMAGIMAMGSSMSFVAPVHALGMYFKNRFAFAVGLASAGFSAGQLVFPPLVSYLIDIYGWEGSVLVTAAINLHLLAAGAVMRPTVRKSRKKKRRNAVVQNGPAQLNEIVSTLENDTENGRGIRDSDSAERHRDISVPDEDEIEEIEVNDVTMILVKNCPGHVASAFFDPPESSTVHFLSCVSRLKHFLLHTYGLGRLVRNTSFVLTMVVAFLHGFGRLGIVYIVPQAESVGIDLDISAFLLSMFGIGSLVGRIGHGWFIDKRYITGEMAYALGLFGFCVTVSLMPAFVDFIPLVILALLLGAVAGMSSSLVMVIVRAQVHQSDAAEALGIMLLFNCVGNVLGILVSGVAYDNTEQYDIAFFVAGGILLIASLLCVVVYFLQKAKRSKSRVYLPTAFYVKLPRKTTADNKEQAEASVTIEHASNLDGLYNDDAGITNPLFMLGLSAVSTSDEDDARTSNEDHEQPLELMEENNSIRHRLVCREEDDEIGGIENPSAFYQLDELVGATVTDENENTYF</sequence>
<dbReference type="PANTHER" id="PTHR11360">
    <property type="entry name" value="MONOCARBOXYLATE TRANSPORTER"/>
    <property type="match status" value="1"/>
</dbReference>
<feature type="transmembrane region" description="Helical" evidence="3">
    <location>
        <begin position="685"/>
        <end position="706"/>
    </location>
</feature>
<feature type="region of interest" description="Disordered" evidence="2">
    <location>
        <begin position="562"/>
        <end position="582"/>
    </location>
</feature>
<name>A0A914B2Y1_PATMI</name>
<feature type="compositionally biased region" description="Basic and acidic residues" evidence="2">
    <location>
        <begin position="815"/>
        <end position="833"/>
    </location>
</feature>
<keyword evidence="6" id="KW-1185">Reference proteome</keyword>
<dbReference type="InterPro" id="IPR036259">
    <property type="entry name" value="MFS_trans_sf"/>
</dbReference>
<accession>A0A914B2Y1</accession>
<dbReference type="PANTHER" id="PTHR11360:SF284">
    <property type="entry name" value="EG:103B4.3 PROTEIN-RELATED"/>
    <property type="match status" value="1"/>
</dbReference>
<feature type="compositionally biased region" description="Basic and acidic residues" evidence="2">
    <location>
        <begin position="564"/>
        <end position="576"/>
    </location>
</feature>
<organism evidence="5 6">
    <name type="scientific">Patiria miniata</name>
    <name type="common">Bat star</name>
    <name type="synonym">Asterina miniata</name>
    <dbReference type="NCBI Taxonomy" id="46514"/>
    <lineage>
        <taxon>Eukaryota</taxon>
        <taxon>Metazoa</taxon>
        <taxon>Echinodermata</taxon>
        <taxon>Eleutherozoa</taxon>
        <taxon>Asterozoa</taxon>
        <taxon>Asteroidea</taxon>
        <taxon>Valvatacea</taxon>
        <taxon>Valvatida</taxon>
        <taxon>Asterinidae</taxon>
        <taxon>Patiria</taxon>
    </lineage>
</organism>
<feature type="transmembrane region" description="Helical" evidence="3">
    <location>
        <begin position="1054"/>
        <end position="1078"/>
    </location>
</feature>
<feature type="transmembrane region" description="Helical" evidence="3">
    <location>
        <begin position="382"/>
        <end position="400"/>
    </location>
</feature>
<dbReference type="InterPro" id="IPR011701">
    <property type="entry name" value="MFS"/>
</dbReference>
<dbReference type="Proteomes" id="UP000887568">
    <property type="component" value="Unplaced"/>
</dbReference>
<feature type="transmembrane region" description="Helical" evidence="3">
    <location>
        <begin position="727"/>
        <end position="749"/>
    </location>
</feature>
<feature type="region of interest" description="Disordered" evidence="2">
    <location>
        <begin position="814"/>
        <end position="833"/>
    </location>
</feature>
<dbReference type="EnsemblMetazoa" id="XM_038213928.1">
    <property type="protein sequence ID" value="XP_038069856.1"/>
    <property type="gene ID" value="LOC119739095"/>
</dbReference>
<feature type="region of interest" description="Disordered" evidence="2">
    <location>
        <begin position="618"/>
        <end position="642"/>
    </location>
</feature>
<dbReference type="AlphaFoldDB" id="A0A914B2Y1"/>
<feature type="transmembrane region" description="Helical" evidence="3">
    <location>
        <begin position="761"/>
        <end position="783"/>
    </location>
</feature>
<dbReference type="GO" id="GO:0008028">
    <property type="term" value="F:monocarboxylic acid transmembrane transporter activity"/>
    <property type="evidence" value="ECO:0007669"/>
    <property type="project" value="TreeGrafter"/>
</dbReference>
<feature type="domain" description="Major facilitator superfamily (MFS) profile" evidence="4">
    <location>
        <begin position="18"/>
        <end position="494"/>
    </location>
</feature>
<feature type="transmembrane region" description="Helical" evidence="3">
    <location>
        <begin position="20"/>
        <end position="44"/>
    </location>
</feature>
<feature type="transmembrane region" description="Helical" evidence="3">
    <location>
        <begin position="348"/>
        <end position="370"/>
    </location>
</feature>
<keyword evidence="3" id="KW-1133">Transmembrane helix</keyword>
<dbReference type="PROSITE" id="PS50850">
    <property type="entry name" value="MFS"/>
    <property type="match status" value="1"/>
</dbReference>
<proteinExistence type="predicted"/>
<feature type="transmembrane region" description="Helical" evidence="3">
    <location>
        <begin position="468"/>
        <end position="492"/>
    </location>
</feature>
<feature type="transmembrane region" description="Helical" evidence="3">
    <location>
        <begin position="901"/>
        <end position="922"/>
    </location>
</feature>
<keyword evidence="3" id="KW-0472">Membrane</keyword>
<dbReference type="Pfam" id="PF07690">
    <property type="entry name" value="MFS_1"/>
    <property type="match status" value="2"/>
</dbReference>
<dbReference type="InterPro" id="IPR050327">
    <property type="entry name" value="Proton-linked_MCT"/>
</dbReference>